<dbReference type="InterPro" id="IPR032465">
    <property type="entry name" value="ACMSD"/>
</dbReference>
<dbReference type="EC" id="4.1.1.45" evidence="4 11"/>
<feature type="domain" description="Amidohydrolase-related" evidence="12">
    <location>
        <begin position="3"/>
        <end position="164"/>
    </location>
</feature>
<dbReference type="InterPro" id="IPR032466">
    <property type="entry name" value="Metal_Hydrolase"/>
</dbReference>
<comment type="caution">
    <text evidence="13">The sequence shown here is derived from an EMBL/GenBank/DDBJ whole genome shotgun (WGS) entry which is preliminary data.</text>
</comment>
<dbReference type="GO" id="GO:0001760">
    <property type="term" value="F:aminocarboxymuconate-semialdehyde decarboxylase activity"/>
    <property type="evidence" value="ECO:0007669"/>
    <property type="project" value="UniProtKB-UniRule"/>
</dbReference>
<evidence type="ECO:0000256" key="11">
    <source>
        <dbReference type="RuleBase" id="RU366045"/>
    </source>
</evidence>
<dbReference type="SUPFAM" id="SSF51556">
    <property type="entry name" value="Metallo-dependent hydrolases"/>
    <property type="match status" value="1"/>
</dbReference>
<comment type="catalytic activity">
    <reaction evidence="11">
        <text>2-amino-3-carboxymuconate 6-semialdehyde + H(+) = 2-aminomuconate 6-semialdehyde + CO2</text>
        <dbReference type="Rhea" id="RHEA:16557"/>
        <dbReference type="ChEBI" id="CHEBI:15378"/>
        <dbReference type="ChEBI" id="CHEBI:16526"/>
        <dbReference type="ChEBI" id="CHEBI:77634"/>
        <dbReference type="ChEBI" id="CHEBI:77803"/>
        <dbReference type="EC" id="4.1.1.45"/>
    </reaction>
</comment>
<dbReference type="GO" id="GO:0016787">
    <property type="term" value="F:hydrolase activity"/>
    <property type="evidence" value="ECO:0007669"/>
    <property type="project" value="InterPro"/>
</dbReference>
<evidence type="ECO:0000256" key="1">
    <source>
        <dbReference type="ARBA" id="ARBA00005079"/>
    </source>
</evidence>
<dbReference type="Pfam" id="PF04909">
    <property type="entry name" value="Amidohydro_2"/>
    <property type="match status" value="1"/>
</dbReference>
<keyword evidence="8" id="KW-0862">Zinc</keyword>
<reference evidence="13" key="1">
    <citation type="journal article" date="2023" name="Mol. Biol. Evol.">
        <title>Third-Generation Sequencing Reveals the Adaptive Role of the Epigenome in Three Deep-Sea Polychaetes.</title>
        <authorList>
            <person name="Perez M."/>
            <person name="Aroh O."/>
            <person name="Sun Y."/>
            <person name="Lan Y."/>
            <person name="Juniper S.K."/>
            <person name="Young C.R."/>
            <person name="Angers B."/>
            <person name="Qian P.Y."/>
        </authorList>
    </citation>
    <scope>NUCLEOTIDE SEQUENCE</scope>
    <source>
        <strain evidence="13">P08H-3</strain>
    </source>
</reference>
<accession>A0AAD9JV84</accession>
<evidence type="ECO:0000256" key="9">
    <source>
        <dbReference type="ARBA" id="ARBA00023239"/>
    </source>
</evidence>
<evidence type="ECO:0000256" key="4">
    <source>
        <dbReference type="ARBA" id="ARBA00012365"/>
    </source>
</evidence>
<evidence type="ECO:0000256" key="7">
    <source>
        <dbReference type="ARBA" id="ARBA00022793"/>
    </source>
</evidence>
<keyword evidence="9 11" id="KW-0456">Lyase</keyword>
<proteinExistence type="inferred from homology"/>
<evidence type="ECO:0000256" key="10">
    <source>
        <dbReference type="ARBA" id="ARBA00031120"/>
    </source>
</evidence>
<sequence>MKIDLHNHILPQTWPDLKERYGYGGWIQLSHCSADKANMIKDNKLFRVIEKNCWSPEARIADMDATGVSVQVLSTVPVMFSYWAKPEHTLDLARILNDDLAHTVHRYPDRFVGLATVPMQDPELAVQELKRIRHELKFPGVQIGSHVNKLNLNAPELTPVFAVRKQFKVQIFY</sequence>
<evidence type="ECO:0000256" key="6">
    <source>
        <dbReference type="ARBA" id="ARBA00022723"/>
    </source>
</evidence>
<keyword evidence="6" id="KW-0479">Metal-binding</keyword>
<dbReference type="EMBL" id="JAODUP010000143">
    <property type="protein sequence ID" value="KAK2159927.1"/>
    <property type="molecule type" value="Genomic_DNA"/>
</dbReference>
<dbReference type="GO" id="GO:0046872">
    <property type="term" value="F:metal ion binding"/>
    <property type="evidence" value="ECO:0007669"/>
    <property type="project" value="UniProtKB-KW"/>
</dbReference>
<dbReference type="PANTHER" id="PTHR21240">
    <property type="entry name" value="2-AMINO-3-CARBOXYLMUCONATE-6-SEMIALDEHYDE DECARBOXYLASE"/>
    <property type="match status" value="1"/>
</dbReference>
<dbReference type="GO" id="GO:1904985">
    <property type="term" value="P:negative regulation of quinolinate biosynthetic process"/>
    <property type="evidence" value="ECO:0007669"/>
    <property type="project" value="UniProtKB-UniRule"/>
</dbReference>
<dbReference type="InterPro" id="IPR006680">
    <property type="entry name" value="Amidohydro-rel"/>
</dbReference>
<dbReference type="Proteomes" id="UP001208570">
    <property type="component" value="Unassembled WGS sequence"/>
</dbReference>
<evidence type="ECO:0000256" key="3">
    <source>
        <dbReference type="ARBA" id="ARBA00011245"/>
    </source>
</evidence>
<evidence type="ECO:0000259" key="12">
    <source>
        <dbReference type="Pfam" id="PF04909"/>
    </source>
</evidence>
<evidence type="ECO:0000313" key="14">
    <source>
        <dbReference type="Proteomes" id="UP001208570"/>
    </source>
</evidence>
<evidence type="ECO:0000256" key="8">
    <source>
        <dbReference type="ARBA" id="ARBA00022833"/>
    </source>
</evidence>
<dbReference type="PANTHER" id="PTHR21240:SF27">
    <property type="entry name" value="2-AMINO-3-CARBOXYMUCONATE-6-SEMIALDEHYDE DECARBOXYLASE"/>
    <property type="match status" value="1"/>
</dbReference>
<evidence type="ECO:0000313" key="13">
    <source>
        <dbReference type="EMBL" id="KAK2159927.1"/>
    </source>
</evidence>
<organism evidence="13 14">
    <name type="scientific">Paralvinella palmiformis</name>
    <dbReference type="NCBI Taxonomy" id="53620"/>
    <lineage>
        <taxon>Eukaryota</taxon>
        <taxon>Metazoa</taxon>
        <taxon>Spiralia</taxon>
        <taxon>Lophotrochozoa</taxon>
        <taxon>Annelida</taxon>
        <taxon>Polychaeta</taxon>
        <taxon>Sedentaria</taxon>
        <taxon>Canalipalpata</taxon>
        <taxon>Terebellida</taxon>
        <taxon>Terebelliformia</taxon>
        <taxon>Alvinellidae</taxon>
        <taxon>Paralvinella</taxon>
    </lineage>
</organism>
<dbReference type="GO" id="GO:0005829">
    <property type="term" value="C:cytosol"/>
    <property type="evidence" value="ECO:0007669"/>
    <property type="project" value="UniProtKB-UniRule"/>
</dbReference>
<dbReference type="GO" id="GO:0019748">
    <property type="term" value="P:secondary metabolic process"/>
    <property type="evidence" value="ECO:0007669"/>
    <property type="project" value="TreeGrafter"/>
</dbReference>
<keyword evidence="14" id="KW-1185">Reference proteome</keyword>
<evidence type="ECO:0000256" key="5">
    <source>
        <dbReference type="ARBA" id="ARBA00021214"/>
    </source>
</evidence>
<comment type="pathway">
    <text evidence="1 11">Secondary metabolite metabolism; quinolate metabolism.</text>
</comment>
<comment type="subunit">
    <text evidence="3 11">Monomer.</text>
</comment>
<comment type="similarity">
    <text evidence="2">Belongs to the metallo-dependent hydrolases superfamily. ACMSD family.</text>
</comment>
<dbReference type="AlphaFoldDB" id="A0AAD9JV84"/>
<comment type="function">
    <text evidence="11">Converts alpha-amino-beta-carboxymuconate-epsilon-semialdehyde (ACMS) to alpha-aminomuconate semialdehyde (AMS).</text>
</comment>
<gene>
    <name evidence="13" type="ORF">LSH36_143g02000</name>
</gene>
<name>A0AAD9JV84_9ANNE</name>
<keyword evidence="7 11" id="KW-0210">Decarboxylase</keyword>
<protein>
    <recommendedName>
        <fullName evidence="5 11">2-amino-3-carboxymuconate-6-semialdehyde decarboxylase</fullName>
        <ecNumber evidence="4 11">4.1.1.45</ecNumber>
    </recommendedName>
    <alternativeName>
        <fullName evidence="10 11">Picolinate carboxylase</fullName>
    </alternativeName>
</protein>
<dbReference type="Gene3D" id="3.20.20.140">
    <property type="entry name" value="Metal-dependent hydrolases"/>
    <property type="match status" value="1"/>
</dbReference>
<evidence type="ECO:0000256" key="2">
    <source>
        <dbReference type="ARBA" id="ARBA00005871"/>
    </source>
</evidence>